<dbReference type="KEGG" id="pbro:HOP40_27135"/>
<protein>
    <submittedName>
        <fullName evidence="1">Uncharacterized protein</fullName>
    </submittedName>
</protein>
<evidence type="ECO:0000313" key="1">
    <source>
        <dbReference type="EMBL" id="QJY49001.1"/>
    </source>
</evidence>
<dbReference type="AlphaFoldDB" id="A0A6M6JRY5"/>
<dbReference type="Proteomes" id="UP000505377">
    <property type="component" value="Chromosome"/>
</dbReference>
<reference evidence="1 2" key="1">
    <citation type="submission" date="2020-05" db="EMBL/GenBank/DDBJ databases">
        <authorList>
            <person name="Mo P."/>
        </authorList>
    </citation>
    <scope>NUCLEOTIDE SEQUENCE [LARGE SCALE GENOMIC DNA]</scope>
    <source>
        <strain evidence="1 2">Gen01</strain>
    </source>
</reference>
<evidence type="ECO:0000313" key="2">
    <source>
        <dbReference type="Proteomes" id="UP000505377"/>
    </source>
</evidence>
<accession>A0A6M6JRY5</accession>
<proteinExistence type="predicted"/>
<dbReference type="EMBL" id="CP053564">
    <property type="protein sequence ID" value="QJY49001.1"/>
    <property type="molecule type" value="Genomic_DNA"/>
</dbReference>
<keyword evidence="2" id="KW-1185">Reference proteome</keyword>
<dbReference type="RefSeq" id="WP_172163804.1">
    <property type="nucleotide sequence ID" value="NZ_CP053564.1"/>
</dbReference>
<organism evidence="1 2">
    <name type="scientific">Pseudonocardia broussonetiae</name>
    <dbReference type="NCBI Taxonomy" id="2736640"/>
    <lineage>
        <taxon>Bacteria</taxon>
        <taxon>Bacillati</taxon>
        <taxon>Actinomycetota</taxon>
        <taxon>Actinomycetes</taxon>
        <taxon>Pseudonocardiales</taxon>
        <taxon>Pseudonocardiaceae</taxon>
        <taxon>Pseudonocardia</taxon>
    </lineage>
</organism>
<name>A0A6M6JRY5_9PSEU</name>
<sequence>MSGPSPDEREPARYEMRVGGHLDDHWSAWFGGSTLTRESDGTTTMRGPVVDQAALHGLLDRIRDLGVTLISVQAVSGPRHGHCPDTDIDGGRS</sequence>
<gene>
    <name evidence="1" type="ORF">HOP40_27135</name>
</gene>